<dbReference type="EMBL" id="CP071869">
    <property type="protein sequence ID" value="QTE21117.1"/>
    <property type="molecule type" value="Genomic_DNA"/>
</dbReference>
<reference evidence="7 8" key="1">
    <citation type="submission" date="2021-03" db="EMBL/GenBank/DDBJ databases">
        <title>Complete genome of Polaribacter_sp.SM13.</title>
        <authorList>
            <person name="Jeong S.W."/>
            <person name="Bae J.W."/>
        </authorList>
    </citation>
    <scope>NUCLEOTIDE SEQUENCE [LARGE SCALE GENOMIC DNA]</scope>
    <source>
        <strain evidence="7 8">SM13</strain>
    </source>
</reference>
<dbReference type="Pfam" id="PF02534">
    <property type="entry name" value="T4SS-DNA_transf"/>
    <property type="match status" value="1"/>
</dbReference>
<keyword evidence="6" id="KW-0472">Membrane</keyword>
<dbReference type="GO" id="GO:0005886">
    <property type="term" value="C:plasma membrane"/>
    <property type="evidence" value="ECO:0007669"/>
    <property type="project" value="UniProtKB-SubCell"/>
</dbReference>
<evidence type="ECO:0000256" key="4">
    <source>
        <dbReference type="ARBA" id="ARBA00022692"/>
    </source>
</evidence>
<dbReference type="RefSeq" id="WP_208076712.1">
    <property type="nucleotide sequence ID" value="NZ_CP071869.1"/>
</dbReference>
<dbReference type="PANTHER" id="PTHR37937:SF1">
    <property type="entry name" value="CONJUGATIVE TRANSFER: DNA TRANSPORT"/>
    <property type="match status" value="1"/>
</dbReference>
<dbReference type="PANTHER" id="PTHR37937">
    <property type="entry name" value="CONJUGATIVE TRANSFER: DNA TRANSPORT"/>
    <property type="match status" value="1"/>
</dbReference>
<dbReference type="Proteomes" id="UP000663920">
    <property type="component" value="Chromosome"/>
</dbReference>
<sequence>MKTIIDALLEPLTMLFDGIESLFEKDYGYKGSLGDADKILKRKHSKGNGLKIGNRFVSLAQMMKGGMLLLGKTGVGKSTKIYLQNLLSLSELTPMSIVCLDLAEELRNTTGGYIEQVLDEQSVINFSKADASTVTWNPLEDLKAEDVHRFSVDLVASHIPDSGSKDPIWNNLSASVISYCILLLKRIEYITGLRGYVNLYNVRYLIVVLQGEPTKLKALISIFADDLLYSNFKAFLANDAKFLNSVLSNVLSVLVLWQDEDVIRTTSTTSLVMESFRYERKILWIQSSITAQKRLKGLNSLFLKAWFDFIMKSGVPTKEELPIAFFADEMSAVATTDKGFIPFISSQIRKFKSFGIFGYQSYSQCINLYGKEGATTLRTNTGTVLYLGKQDLDTASHISKSLGRYSYEKEGKTLTREVMTPEEVMYQHTKEGGFLITSEERPICLKRIKAFYQDRFLRKRAEIPAPEIQTNNPMPELLPIDELIKDVIKLNKNTSNEKA</sequence>
<organism evidence="7 8">
    <name type="scientific">Polaribacter cellanae</name>
    <dbReference type="NCBI Taxonomy" id="2818493"/>
    <lineage>
        <taxon>Bacteria</taxon>
        <taxon>Pseudomonadati</taxon>
        <taxon>Bacteroidota</taxon>
        <taxon>Flavobacteriia</taxon>
        <taxon>Flavobacteriales</taxon>
        <taxon>Flavobacteriaceae</taxon>
    </lineage>
</organism>
<dbReference type="CDD" id="cd01127">
    <property type="entry name" value="TrwB_TraG_TraD_VirD4"/>
    <property type="match status" value="1"/>
</dbReference>
<evidence type="ECO:0000256" key="5">
    <source>
        <dbReference type="ARBA" id="ARBA00022989"/>
    </source>
</evidence>
<comment type="similarity">
    <text evidence="2">Belongs to the VirD4/TraG family.</text>
</comment>
<proteinExistence type="inferred from homology"/>
<dbReference type="KEGG" id="pcea:J3359_09665"/>
<evidence type="ECO:0000256" key="1">
    <source>
        <dbReference type="ARBA" id="ARBA00004651"/>
    </source>
</evidence>
<comment type="subcellular location">
    <subcellularLocation>
        <location evidence="1">Cell membrane</location>
        <topology evidence="1">Multi-pass membrane protein</topology>
    </subcellularLocation>
</comment>
<dbReference type="SUPFAM" id="SSF52540">
    <property type="entry name" value="P-loop containing nucleoside triphosphate hydrolases"/>
    <property type="match status" value="1"/>
</dbReference>
<protein>
    <submittedName>
        <fullName evidence="7">Type IV secretory system conjugative DNA transfer family protein</fullName>
    </submittedName>
</protein>
<dbReference type="Gene3D" id="3.40.50.300">
    <property type="entry name" value="P-loop containing nucleotide triphosphate hydrolases"/>
    <property type="match status" value="1"/>
</dbReference>
<keyword evidence="8" id="KW-1185">Reference proteome</keyword>
<accession>A0A975CNU5</accession>
<evidence type="ECO:0000256" key="3">
    <source>
        <dbReference type="ARBA" id="ARBA00022475"/>
    </source>
</evidence>
<dbReference type="InterPro" id="IPR051539">
    <property type="entry name" value="T4SS-coupling_protein"/>
</dbReference>
<dbReference type="InterPro" id="IPR003688">
    <property type="entry name" value="TraG/VirD4"/>
</dbReference>
<keyword evidence="5" id="KW-1133">Transmembrane helix</keyword>
<name>A0A975CNU5_9FLAO</name>
<dbReference type="AlphaFoldDB" id="A0A975CNU5"/>
<dbReference type="InterPro" id="IPR027417">
    <property type="entry name" value="P-loop_NTPase"/>
</dbReference>
<evidence type="ECO:0000313" key="8">
    <source>
        <dbReference type="Proteomes" id="UP000663920"/>
    </source>
</evidence>
<keyword evidence="4" id="KW-0812">Transmembrane</keyword>
<evidence type="ECO:0000256" key="6">
    <source>
        <dbReference type="ARBA" id="ARBA00023136"/>
    </source>
</evidence>
<evidence type="ECO:0000256" key="2">
    <source>
        <dbReference type="ARBA" id="ARBA00008806"/>
    </source>
</evidence>
<keyword evidence="3" id="KW-1003">Cell membrane</keyword>
<gene>
    <name evidence="7" type="ORF">J3359_09665</name>
</gene>
<evidence type="ECO:0000313" key="7">
    <source>
        <dbReference type="EMBL" id="QTE21117.1"/>
    </source>
</evidence>